<proteinExistence type="predicted"/>
<reference evidence="2 3" key="1">
    <citation type="submission" date="2020-06" db="EMBL/GenBank/DDBJ databases">
        <authorList>
            <person name="Li R."/>
            <person name="Bekaert M."/>
        </authorList>
    </citation>
    <scope>NUCLEOTIDE SEQUENCE [LARGE SCALE GENOMIC DNA]</scope>
    <source>
        <strain evidence="3">wild</strain>
    </source>
</reference>
<evidence type="ECO:0000256" key="1">
    <source>
        <dbReference type="SAM" id="MobiDB-lite"/>
    </source>
</evidence>
<feature type="compositionally biased region" description="Basic and acidic residues" evidence="1">
    <location>
        <begin position="466"/>
        <end position="482"/>
    </location>
</feature>
<accession>A0A6J8BNF8</accession>
<dbReference type="OrthoDB" id="6146330at2759"/>
<organism evidence="2 3">
    <name type="scientific">Mytilus coruscus</name>
    <name type="common">Sea mussel</name>
    <dbReference type="NCBI Taxonomy" id="42192"/>
    <lineage>
        <taxon>Eukaryota</taxon>
        <taxon>Metazoa</taxon>
        <taxon>Spiralia</taxon>
        <taxon>Lophotrochozoa</taxon>
        <taxon>Mollusca</taxon>
        <taxon>Bivalvia</taxon>
        <taxon>Autobranchia</taxon>
        <taxon>Pteriomorphia</taxon>
        <taxon>Mytilida</taxon>
        <taxon>Mytiloidea</taxon>
        <taxon>Mytilidae</taxon>
        <taxon>Mytilinae</taxon>
        <taxon>Mytilus</taxon>
    </lineage>
</organism>
<evidence type="ECO:0000313" key="2">
    <source>
        <dbReference type="EMBL" id="CAC5384630.1"/>
    </source>
</evidence>
<evidence type="ECO:0000313" key="3">
    <source>
        <dbReference type="Proteomes" id="UP000507470"/>
    </source>
</evidence>
<gene>
    <name evidence="2" type="ORF">MCOR_20253</name>
</gene>
<dbReference type="EMBL" id="CACVKT020003598">
    <property type="protein sequence ID" value="CAC5384630.1"/>
    <property type="molecule type" value="Genomic_DNA"/>
</dbReference>
<protein>
    <submittedName>
        <fullName evidence="2">Uncharacterized protein</fullName>
    </submittedName>
</protein>
<sequence>MNNHSSDPVINSYKHVRSSGYLTPKYRYRNPPSTMSWLEDDIDLNDIEGKDRSKSPEPQLDDFIQKVLQTKRNLITRTKEKAYKSALYLATNIVEVAFENEWLYPMYIRNTEREADLCDFRAVDKNVYVGLVPLRKPIRMNAFMVAYKSPGDLPSHRMLVQINKKTTKEERLNIVNEWGHCLDANGVLRPDFVLHWFNRGLIKACEKLEVENKRTQKLAFLETSLAEDGTVWVHIIGFDPQENYKINLVPCFSLTEVPKQLYINAPIPSRRPYNDDQSKFLQDVHNGIKEGEEILFLEARLEKWFRGMRFSPTIEISWGVHIGQLEDRSFGFLNTLKPKRLFEDIIVLINAIKDEHVVCLHAVTNRVINHAVFFQYRKNLGKLQQKQDWFVAVLKTIQTQLNLNMFPNFFLQKQNIFMESDPQILKFNKDEIKRLITCIKNNPESLLSYSGCEEAKTETEDSEKSDDEKESSGEKNGVHFSD</sequence>
<feature type="region of interest" description="Disordered" evidence="1">
    <location>
        <begin position="450"/>
        <end position="482"/>
    </location>
</feature>
<dbReference type="Proteomes" id="UP000507470">
    <property type="component" value="Unassembled WGS sequence"/>
</dbReference>
<name>A0A6J8BNF8_MYTCO</name>
<keyword evidence="3" id="KW-1185">Reference proteome</keyword>
<dbReference type="AlphaFoldDB" id="A0A6J8BNF8"/>